<dbReference type="AlphaFoldDB" id="A0A812YEJ5"/>
<dbReference type="Proteomes" id="UP000649617">
    <property type="component" value="Unassembled WGS sequence"/>
</dbReference>
<dbReference type="GO" id="GO:0008270">
    <property type="term" value="F:zinc ion binding"/>
    <property type="evidence" value="ECO:0007669"/>
    <property type="project" value="UniProtKB-KW"/>
</dbReference>
<evidence type="ECO:0000313" key="4">
    <source>
        <dbReference type="EMBL" id="CAE7778267.1"/>
    </source>
</evidence>
<comment type="caution">
    <text evidence="4">The sequence shown here is derived from an EMBL/GenBank/DDBJ whole genome shotgun (WGS) entry which is preliminary data.</text>
</comment>
<proteinExistence type="predicted"/>
<reference evidence="4" key="1">
    <citation type="submission" date="2021-02" db="EMBL/GenBank/DDBJ databases">
        <authorList>
            <person name="Dougan E. K."/>
            <person name="Rhodes N."/>
            <person name="Thang M."/>
            <person name="Chan C."/>
        </authorList>
    </citation>
    <scope>NUCLEOTIDE SEQUENCE</scope>
</reference>
<evidence type="ECO:0000256" key="2">
    <source>
        <dbReference type="SAM" id="MobiDB-lite"/>
    </source>
</evidence>
<keyword evidence="5" id="KW-1185">Reference proteome</keyword>
<feature type="domain" description="C3H1-type" evidence="3">
    <location>
        <begin position="491"/>
        <end position="518"/>
    </location>
</feature>
<evidence type="ECO:0000313" key="5">
    <source>
        <dbReference type="Proteomes" id="UP000649617"/>
    </source>
</evidence>
<dbReference type="PROSITE" id="PS50103">
    <property type="entry name" value="ZF_C3H1"/>
    <property type="match status" value="1"/>
</dbReference>
<dbReference type="OrthoDB" id="426929at2759"/>
<evidence type="ECO:0000256" key="1">
    <source>
        <dbReference type="PROSITE-ProRule" id="PRU00723"/>
    </source>
</evidence>
<gene>
    <name evidence="4" type="ORF">SPIL2461_LOCUS23082</name>
</gene>
<sequence>MARLDCKDEAVSATESCLGEAQFQKAYARYVSLCRTTAAAIRLDGPDHVLRAIGAGMSKMLHKTPTRTLRRSTTGSREPRKHARLQAEPTVRVVWTRIYSRRPTVGCGRTAGWCHRRFRRSHVKHDAPSPPDYNMTDTRLVGPIDVETPPGAAAGMRTEPGPAQAARHSASRLGLEAKLDLRARLGLSFLVCTRSNSSQNAAQETALMATVQEMRRQPEQDDRECAAELRSVKEETSSVFTFNLRDDLPVFGDGDSDLDKHLESFQDVCLVVEPKNGREKLQSFARALKGTLRRCYDTIVKEAKLSTMETTRANPRWSLAGRSGHGCFLPRVKRSKGDEGQSLLRWPGKEECAFQDFQASWLEALTELNAAGAYKCQKDLLYDYLHNLRDEASGDRRFWPLRPTPVVKQALEAHHTSTEDAPPQGPKRAKGPTHTTQAQVALPSTGIGEKRKDGPAGRNTLAAQDQDGTGGGTSKGKGKGRGGKGKGGTGTDAQQACRLFAHGCCTYNDNCKFAHVKEGANNQQETAERTLTAKEKKAARNKEAKAQAKAAAGSDKRVYPPFEVAAMLARGLLRTTLRYRSPSPPQSSGSAGLAQKIHNEQKTTASAPSPGYMPRRRPRALGYRACVTLLVTGATRGSMPEWLCNCWAEGFAAQLERETFLSDGTEFRV</sequence>
<dbReference type="InterPro" id="IPR000571">
    <property type="entry name" value="Znf_CCCH"/>
</dbReference>
<keyword evidence="1" id="KW-0863">Zinc-finger</keyword>
<protein>
    <recommendedName>
        <fullName evidence="3">C3H1-type domain-containing protein</fullName>
    </recommendedName>
</protein>
<name>A0A812YEJ5_SYMPI</name>
<dbReference type="EMBL" id="CAJNIZ010047914">
    <property type="protein sequence ID" value="CAE7778267.1"/>
    <property type="molecule type" value="Genomic_DNA"/>
</dbReference>
<dbReference type="SMART" id="SM00356">
    <property type="entry name" value="ZnF_C3H1"/>
    <property type="match status" value="1"/>
</dbReference>
<feature type="region of interest" description="Disordered" evidence="2">
    <location>
        <begin position="411"/>
        <end position="491"/>
    </location>
</feature>
<feature type="region of interest" description="Disordered" evidence="2">
    <location>
        <begin position="63"/>
        <end position="84"/>
    </location>
</feature>
<keyword evidence="1" id="KW-0862">Zinc</keyword>
<organism evidence="4 5">
    <name type="scientific">Symbiodinium pilosum</name>
    <name type="common">Dinoflagellate</name>
    <dbReference type="NCBI Taxonomy" id="2952"/>
    <lineage>
        <taxon>Eukaryota</taxon>
        <taxon>Sar</taxon>
        <taxon>Alveolata</taxon>
        <taxon>Dinophyceae</taxon>
        <taxon>Suessiales</taxon>
        <taxon>Symbiodiniaceae</taxon>
        <taxon>Symbiodinium</taxon>
    </lineage>
</organism>
<keyword evidence="1" id="KW-0479">Metal-binding</keyword>
<feature type="non-terminal residue" evidence="4">
    <location>
        <position position="669"/>
    </location>
</feature>
<evidence type="ECO:0000259" key="3">
    <source>
        <dbReference type="PROSITE" id="PS50103"/>
    </source>
</evidence>
<accession>A0A812YEJ5</accession>
<feature type="zinc finger region" description="C3H1-type" evidence="1">
    <location>
        <begin position="491"/>
        <end position="518"/>
    </location>
</feature>